<protein>
    <submittedName>
        <fullName evidence="1">Uncharacterized protein</fullName>
    </submittedName>
</protein>
<evidence type="ECO:0000313" key="2">
    <source>
        <dbReference type="Proteomes" id="UP000634136"/>
    </source>
</evidence>
<dbReference type="Proteomes" id="UP000634136">
    <property type="component" value="Unassembled WGS sequence"/>
</dbReference>
<gene>
    <name evidence="1" type="ORF">G2W53_014542</name>
</gene>
<comment type="caution">
    <text evidence="1">The sequence shown here is derived from an EMBL/GenBank/DDBJ whole genome shotgun (WGS) entry which is preliminary data.</text>
</comment>
<dbReference type="EMBL" id="JAAIUW010000005">
    <property type="protein sequence ID" value="KAF7832209.1"/>
    <property type="molecule type" value="Genomic_DNA"/>
</dbReference>
<proteinExistence type="predicted"/>
<name>A0A834WTN7_9FABA</name>
<organism evidence="1 2">
    <name type="scientific">Senna tora</name>
    <dbReference type="NCBI Taxonomy" id="362788"/>
    <lineage>
        <taxon>Eukaryota</taxon>
        <taxon>Viridiplantae</taxon>
        <taxon>Streptophyta</taxon>
        <taxon>Embryophyta</taxon>
        <taxon>Tracheophyta</taxon>
        <taxon>Spermatophyta</taxon>
        <taxon>Magnoliopsida</taxon>
        <taxon>eudicotyledons</taxon>
        <taxon>Gunneridae</taxon>
        <taxon>Pentapetalae</taxon>
        <taxon>rosids</taxon>
        <taxon>fabids</taxon>
        <taxon>Fabales</taxon>
        <taxon>Fabaceae</taxon>
        <taxon>Caesalpinioideae</taxon>
        <taxon>Cassia clade</taxon>
        <taxon>Senna</taxon>
    </lineage>
</organism>
<reference evidence="1" key="1">
    <citation type="submission" date="2020-09" db="EMBL/GenBank/DDBJ databases">
        <title>Genome-Enabled Discovery of Anthraquinone Biosynthesis in Senna tora.</title>
        <authorList>
            <person name="Kang S.-H."/>
            <person name="Pandey R.P."/>
            <person name="Lee C.-M."/>
            <person name="Sim J.-S."/>
            <person name="Jeong J.-T."/>
            <person name="Choi B.-S."/>
            <person name="Jung M."/>
            <person name="Ginzburg D."/>
            <person name="Zhao K."/>
            <person name="Won S.Y."/>
            <person name="Oh T.-J."/>
            <person name="Yu Y."/>
            <person name="Kim N.-H."/>
            <person name="Lee O.R."/>
            <person name="Lee T.-H."/>
            <person name="Bashyal P."/>
            <person name="Kim T.-S."/>
            <person name="Lee W.-H."/>
            <person name="Kawkins C."/>
            <person name="Kim C.-K."/>
            <person name="Kim J.S."/>
            <person name="Ahn B.O."/>
            <person name="Rhee S.Y."/>
            <person name="Sohng J.K."/>
        </authorList>
    </citation>
    <scope>NUCLEOTIDE SEQUENCE</scope>
    <source>
        <tissue evidence="1">Leaf</tissue>
    </source>
</reference>
<dbReference type="AlphaFoldDB" id="A0A834WTN7"/>
<evidence type="ECO:0000313" key="1">
    <source>
        <dbReference type="EMBL" id="KAF7832209.1"/>
    </source>
</evidence>
<sequence length="57" mass="6042">MKIGATAKRWKQRVDAATALYGAAVAFVNKLKKTTVQKQKVTATAALIWCSSSTTGA</sequence>
<keyword evidence="2" id="KW-1185">Reference proteome</keyword>
<accession>A0A834WTN7</accession>